<evidence type="ECO:0000313" key="1">
    <source>
        <dbReference type="EMBL" id="MPC91871.1"/>
    </source>
</evidence>
<proteinExistence type="predicted"/>
<sequence>MPPITVHFSRRTLSGSLCTAPVMSSLQCHRSPGHHTVNKAILAIITHIHPHIHHYHYHHNYSFSVTISQQPHPSPSPFPTCVSPCPPPSCLHIDQLHQKQLPLVLSLTSTKGARLFSVSR</sequence>
<gene>
    <name evidence="1" type="ORF">E2C01_086932</name>
</gene>
<comment type="caution">
    <text evidence="1">The sequence shown here is derived from an EMBL/GenBank/DDBJ whole genome shotgun (WGS) entry which is preliminary data.</text>
</comment>
<dbReference type="EMBL" id="VSRR010089276">
    <property type="protein sequence ID" value="MPC91871.1"/>
    <property type="molecule type" value="Genomic_DNA"/>
</dbReference>
<reference evidence="1 2" key="1">
    <citation type="submission" date="2019-05" db="EMBL/GenBank/DDBJ databases">
        <title>Another draft genome of Portunus trituberculatus and its Hox gene families provides insights of decapod evolution.</title>
        <authorList>
            <person name="Jeong J.-H."/>
            <person name="Song I."/>
            <person name="Kim S."/>
            <person name="Choi T."/>
            <person name="Kim D."/>
            <person name="Ryu S."/>
            <person name="Kim W."/>
        </authorList>
    </citation>
    <scope>NUCLEOTIDE SEQUENCE [LARGE SCALE GENOMIC DNA]</scope>
    <source>
        <tissue evidence="1">Muscle</tissue>
    </source>
</reference>
<keyword evidence="2" id="KW-1185">Reference proteome</keyword>
<dbReference type="Proteomes" id="UP000324222">
    <property type="component" value="Unassembled WGS sequence"/>
</dbReference>
<accession>A0A5B7J247</accession>
<name>A0A5B7J247_PORTR</name>
<dbReference type="AlphaFoldDB" id="A0A5B7J247"/>
<evidence type="ECO:0000313" key="2">
    <source>
        <dbReference type="Proteomes" id="UP000324222"/>
    </source>
</evidence>
<organism evidence="1 2">
    <name type="scientific">Portunus trituberculatus</name>
    <name type="common">Swimming crab</name>
    <name type="synonym">Neptunus trituberculatus</name>
    <dbReference type="NCBI Taxonomy" id="210409"/>
    <lineage>
        <taxon>Eukaryota</taxon>
        <taxon>Metazoa</taxon>
        <taxon>Ecdysozoa</taxon>
        <taxon>Arthropoda</taxon>
        <taxon>Crustacea</taxon>
        <taxon>Multicrustacea</taxon>
        <taxon>Malacostraca</taxon>
        <taxon>Eumalacostraca</taxon>
        <taxon>Eucarida</taxon>
        <taxon>Decapoda</taxon>
        <taxon>Pleocyemata</taxon>
        <taxon>Brachyura</taxon>
        <taxon>Eubrachyura</taxon>
        <taxon>Portunoidea</taxon>
        <taxon>Portunidae</taxon>
        <taxon>Portuninae</taxon>
        <taxon>Portunus</taxon>
    </lineage>
</organism>
<protein>
    <submittedName>
        <fullName evidence="1">Uncharacterized protein</fullName>
    </submittedName>
</protein>